<dbReference type="EMBL" id="LAZR01056930">
    <property type="protein sequence ID" value="KKK73126.1"/>
    <property type="molecule type" value="Genomic_DNA"/>
</dbReference>
<protein>
    <submittedName>
        <fullName evidence="1">Uncharacterized protein</fullName>
    </submittedName>
</protein>
<feature type="non-terminal residue" evidence="1">
    <location>
        <position position="25"/>
    </location>
</feature>
<comment type="caution">
    <text evidence="1">The sequence shown here is derived from an EMBL/GenBank/DDBJ whole genome shotgun (WGS) entry which is preliminary data.</text>
</comment>
<proteinExistence type="predicted"/>
<dbReference type="AlphaFoldDB" id="A0A0F9ALP4"/>
<name>A0A0F9ALP4_9ZZZZ</name>
<sequence>MQTQRNAVPFDKMEITDISLAIIPV</sequence>
<accession>A0A0F9ALP4</accession>
<reference evidence="1" key="1">
    <citation type="journal article" date="2015" name="Nature">
        <title>Complex archaea that bridge the gap between prokaryotes and eukaryotes.</title>
        <authorList>
            <person name="Spang A."/>
            <person name="Saw J.H."/>
            <person name="Jorgensen S.L."/>
            <person name="Zaremba-Niedzwiedzka K."/>
            <person name="Martijn J."/>
            <person name="Lind A.E."/>
            <person name="van Eijk R."/>
            <person name="Schleper C."/>
            <person name="Guy L."/>
            <person name="Ettema T.J."/>
        </authorList>
    </citation>
    <scope>NUCLEOTIDE SEQUENCE</scope>
</reference>
<organism evidence="1">
    <name type="scientific">marine sediment metagenome</name>
    <dbReference type="NCBI Taxonomy" id="412755"/>
    <lineage>
        <taxon>unclassified sequences</taxon>
        <taxon>metagenomes</taxon>
        <taxon>ecological metagenomes</taxon>
    </lineage>
</organism>
<gene>
    <name evidence="1" type="ORF">LCGC14_2896980</name>
</gene>
<evidence type="ECO:0000313" key="1">
    <source>
        <dbReference type="EMBL" id="KKK73126.1"/>
    </source>
</evidence>